<dbReference type="InterPro" id="IPR052357">
    <property type="entry name" value="Orn_Lys_Arg_decarboxylase-I"/>
</dbReference>
<dbReference type="KEGG" id="bliq:INP51_09330"/>
<feature type="domain" description="Orn/Lys/Arg decarboxylases family 1 pyridoxal-P attachment site" evidence="6">
    <location>
        <begin position="222"/>
        <end position="236"/>
    </location>
</feature>
<gene>
    <name evidence="7" type="ORF">INP51_09330</name>
</gene>
<dbReference type="PANTHER" id="PTHR43277">
    <property type="entry name" value="ARGININE DECARBOXYLASE"/>
    <property type="match status" value="1"/>
</dbReference>
<evidence type="ECO:0000256" key="3">
    <source>
        <dbReference type="ARBA" id="ARBA00022793"/>
    </source>
</evidence>
<evidence type="ECO:0000259" key="6">
    <source>
        <dbReference type="PROSITE" id="PS00703"/>
    </source>
</evidence>
<dbReference type="InterPro" id="IPR015421">
    <property type="entry name" value="PyrdxlP-dep_Trfase_major"/>
</dbReference>
<dbReference type="GO" id="GO:0008483">
    <property type="term" value="F:transaminase activity"/>
    <property type="evidence" value="ECO:0007669"/>
    <property type="project" value="UniProtKB-KW"/>
</dbReference>
<keyword evidence="5" id="KW-0456">Lyase</keyword>
<dbReference type="InterPro" id="IPR036633">
    <property type="entry name" value="Prn/Lys/Arg_de-COase_C_sf"/>
</dbReference>
<dbReference type="AlphaFoldDB" id="A0A7M2RD43"/>
<dbReference type="Gene3D" id="3.90.100.10">
    <property type="entry name" value="Orn/Lys/Arg decarboxylase, C-terminal domain"/>
    <property type="match status" value="1"/>
</dbReference>
<accession>A0A7M2RD43</accession>
<dbReference type="PANTHER" id="PTHR43277:SF4">
    <property type="entry name" value="ARGININE DECARBOXYLASE"/>
    <property type="match status" value="1"/>
</dbReference>
<name>A0A7M2RD43_9FIRM</name>
<sequence length="486" mass="54278">MNQDQLPIVNALVDFSGRNPAYFRIPAHRFAGGVNPRLLDAFGEGVFRCDLSEAEGLDDLHQARGVIKQAQELAADLWGAKRTFFLVNGTTCGNEAMVISMTSPGDKVIIPRNAHKSLLMGMIMSGADPCYVMPEFDDAWNVWGSVDVLGIKHLLEGEASGCKSVFLVSPTYYGVLSDLKSISKVCHDHGALLCVDEAHGSHLYFSDKLPKGALRQDVDMCAQSIHKTAGSMTQSSLLQINSDRVEQHQVMKALQMVQSTSPSYILMASLDAARQELALHGEEMIEKALELADTARHQIHSIPGISVLQKDENNSAVYDLDPLRLVFSARKLHISGYRMQQLLYEDSGVSTELADEDNVVCVITFGNTKEDIDRLVHGIRRIAKETKYQQEYKRDDQERFSMKLPKKVLTPRDAYFHKKETVRWQDARGRISGEMIVPYPPGIPLIYPGELIDDEIFDQIDDYRRKGLSIHGPADTKLSNLQIITF</sequence>
<dbReference type="Pfam" id="PF01276">
    <property type="entry name" value="OKR_DC_1"/>
    <property type="match status" value="1"/>
</dbReference>
<protein>
    <submittedName>
        <fullName evidence="7">Aminotransferase class I/II-fold pyridoxal phosphate-dependent enzyme</fullName>
    </submittedName>
</protein>
<keyword evidence="8" id="KW-1185">Reference proteome</keyword>
<dbReference type="SUPFAM" id="SSF55904">
    <property type="entry name" value="Ornithine decarboxylase C-terminal domain"/>
    <property type="match status" value="1"/>
</dbReference>
<dbReference type="RefSeq" id="WP_193734595.1">
    <property type="nucleotide sequence ID" value="NZ_CP063304.1"/>
</dbReference>
<keyword evidence="7" id="KW-0808">Transferase</keyword>
<organism evidence="7 8">
    <name type="scientific">Blautia liquoris</name>
    <dbReference type="NCBI Taxonomy" id="2779518"/>
    <lineage>
        <taxon>Bacteria</taxon>
        <taxon>Bacillati</taxon>
        <taxon>Bacillota</taxon>
        <taxon>Clostridia</taxon>
        <taxon>Lachnospirales</taxon>
        <taxon>Lachnospiraceae</taxon>
        <taxon>Blautia</taxon>
    </lineage>
</organism>
<dbReference type="InterPro" id="IPR000310">
    <property type="entry name" value="Orn/Lys/Arg_deCO2ase_major_dom"/>
</dbReference>
<evidence type="ECO:0000256" key="2">
    <source>
        <dbReference type="ARBA" id="ARBA00010671"/>
    </source>
</evidence>
<dbReference type="Proteomes" id="UP000593601">
    <property type="component" value="Chromosome"/>
</dbReference>
<dbReference type="Pfam" id="PF03711">
    <property type="entry name" value="OKR_DC_1_C"/>
    <property type="match status" value="1"/>
</dbReference>
<proteinExistence type="inferred from homology"/>
<dbReference type="EMBL" id="CP063304">
    <property type="protein sequence ID" value="QOV18233.1"/>
    <property type="molecule type" value="Genomic_DNA"/>
</dbReference>
<comment type="cofactor">
    <cofactor evidence="1">
        <name>pyridoxal 5'-phosphate</name>
        <dbReference type="ChEBI" id="CHEBI:597326"/>
    </cofactor>
</comment>
<dbReference type="PROSITE" id="PS00703">
    <property type="entry name" value="OKR_DC_1"/>
    <property type="match status" value="1"/>
</dbReference>
<evidence type="ECO:0000256" key="4">
    <source>
        <dbReference type="ARBA" id="ARBA00022898"/>
    </source>
</evidence>
<dbReference type="Gene3D" id="3.40.640.10">
    <property type="entry name" value="Type I PLP-dependent aspartate aminotransferase-like (Major domain)"/>
    <property type="match status" value="1"/>
</dbReference>
<evidence type="ECO:0000256" key="1">
    <source>
        <dbReference type="ARBA" id="ARBA00001933"/>
    </source>
</evidence>
<dbReference type="SUPFAM" id="SSF53383">
    <property type="entry name" value="PLP-dependent transferases"/>
    <property type="match status" value="1"/>
</dbReference>
<comment type="similarity">
    <text evidence="2">Belongs to the Orn/Lys/Arg decarboxylase class-I family.</text>
</comment>
<evidence type="ECO:0000313" key="7">
    <source>
        <dbReference type="EMBL" id="QOV18233.1"/>
    </source>
</evidence>
<evidence type="ECO:0000256" key="5">
    <source>
        <dbReference type="ARBA" id="ARBA00023239"/>
    </source>
</evidence>
<reference evidence="7 8" key="1">
    <citation type="submission" date="2020-10" db="EMBL/GenBank/DDBJ databases">
        <title>Blautia liquoris sp.nov., isolated from the mud in a fermentation cellar used for the production of Chinese strong-flavoured liquor.</title>
        <authorList>
            <person name="Lu L."/>
        </authorList>
    </citation>
    <scope>NUCLEOTIDE SEQUENCE [LARGE SCALE GENOMIC DNA]</scope>
    <source>
        <strain evidence="7 8">LZLJ-3</strain>
    </source>
</reference>
<keyword evidence="4" id="KW-0663">Pyridoxal phosphate</keyword>
<dbReference type="InterPro" id="IPR008286">
    <property type="entry name" value="Prn/Lys/Arg_de-COase_C"/>
</dbReference>
<keyword evidence="3" id="KW-0210">Decarboxylase</keyword>
<dbReference type="GO" id="GO:0016831">
    <property type="term" value="F:carboxy-lyase activity"/>
    <property type="evidence" value="ECO:0007669"/>
    <property type="project" value="UniProtKB-KW"/>
</dbReference>
<dbReference type="InterPro" id="IPR015424">
    <property type="entry name" value="PyrdxlP-dep_Trfase"/>
</dbReference>
<evidence type="ECO:0000313" key="8">
    <source>
        <dbReference type="Proteomes" id="UP000593601"/>
    </source>
</evidence>
<keyword evidence="7" id="KW-0032">Aminotransferase</keyword>